<proteinExistence type="predicted"/>
<dbReference type="EMBL" id="ML996087">
    <property type="protein sequence ID" value="KAF2152066.1"/>
    <property type="molecule type" value="Genomic_DNA"/>
</dbReference>
<organism evidence="3 4">
    <name type="scientific">Myriangium duriaei CBS 260.36</name>
    <dbReference type="NCBI Taxonomy" id="1168546"/>
    <lineage>
        <taxon>Eukaryota</taxon>
        <taxon>Fungi</taxon>
        <taxon>Dikarya</taxon>
        <taxon>Ascomycota</taxon>
        <taxon>Pezizomycotina</taxon>
        <taxon>Dothideomycetes</taxon>
        <taxon>Dothideomycetidae</taxon>
        <taxon>Myriangiales</taxon>
        <taxon>Myriangiaceae</taxon>
        <taxon>Myriangium</taxon>
    </lineage>
</organism>
<sequence length="357" mass="37704">MQFPMLALFGLHLLTHVRAYNVEFWGGSNCAGAPLGAFNGGTQDGCQNLAVGTAEGATIQRASDEDDGTIVAFYSSDDCDLGTAIAEGDNGCIAVDSFASQYKSFNVIPSAGQGKVRLAAKVMTENPYGYEHGKLAQYANTTYRWHQVGLNAWRGILPTDWDDHIHVKSYRSLDTRITVGSGNERVHSRDLSLADSTTLHERNFKYASCSYVKDCALKAFNSATHGFGYHVGTVAAAFFSAVRNEDHVRDVWGFLNSPFVIGISINQGAAALSGVVSALTSNRLAASSCSTQQSDADTMLSVLTALASSNPQRAVQGTLELPGGARGTISMEAVPNGQRGDGNTCGAPATDPSTGGK</sequence>
<dbReference type="Proteomes" id="UP000799439">
    <property type="component" value="Unassembled WGS sequence"/>
</dbReference>
<name>A0A9P4MLU5_9PEZI</name>
<accession>A0A9P4MLU5</accession>
<reference evidence="3" key="1">
    <citation type="journal article" date="2020" name="Stud. Mycol.">
        <title>101 Dothideomycetes genomes: a test case for predicting lifestyles and emergence of pathogens.</title>
        <authorList>
            <person name="Haridas S."/>
            <person name="Albert R."/>
            <person name="Binder M."/>
            <person name="Bloem J."/>
            <person name="Labutti K."/>
            <person name="Salamov A."/>
            <person name="Andreopoulos B."/>
            <person name="Baker S."/>
            <person name="Barry K."/>
            <person name="Bills G."/>
            <person name="Bluhm B."/>
            <person name="Cannon C."/>
            <person name="Castanera R."/>
            <person name="Culley D."/>
            <person name="Daum C."/>
            <person name="Ezra D."/>
            <person name="Gonzalez J."/>
            <person name="Henrissat B."/>
            <person name="Kuo A."/>
            <person name="Liang C."/>
            <person name="Lipzen A."/>
            <person name="Lutzoni F."/>
            <person name="Magnuson J."/>
            <person name="Mondo S."/>
            <person name="Nolan M."/>
            <person name="Ohm R."/>
            <person name="Pangilinan J."/>
            <person name="Park H.-J."/>
            <person name="Ramirez L."/>
            <person name="Alfaro M."/>
            <person name="Sun H."/>
            <person name="Tritt A."/>
            <person name="Yoshinaga Y."/>
            <person name="Zwiers L.-H."/>
            <person name="Turgeon B."/>
            <person name="Goodwin S."/>
            <person name="Spatafora J."/>
            <person name="Crous P."/>
            <person name="Grigoriev I."/>
        </authorList>
    </citation>
    <scope>NUCLEOTIDE SEQUENCE</scope>
    <source>
        <strain evidence="3">CBS 260.36</strain>
    </source>
</reference>
<protein>
    <submittedName>
        <fullName evidence="3">Uncharacterized protein</fullName>
    </submittedName>
</protein>
<keyword evidence="2" id="KW-0732">Signal</keyword>
<dbReference type="AlphaFoldDB" id="A0A9P4MLU5"/>
<evidence type="ECO:0000313" key="3">
    <source>
        <dbReference type="EMBL" id="KAF2152066.1"/>
    </source>
</evidence>
<dbReference type="OrthoDB" id="2129288at2759"/>
<feature type="chain" id="PRO_5040274907" evidence="2">
    <location>
        <begin position="20"/>
        <end position="357"/>
    </location>
</feature>
<gene>
    <name evidence="3" type="ORF">K461DRAFT_322181</name>
</gene>
<evidence type="ECO:0000256" key="1">
    <source>
        <dbReference type="SAM" id="MobiDB-lite"/>
    </source>
</evidence>
<evidence type="ECO:0000313" key="4">
    <source>
        <dbReference type="Proteomes" id="UP000799439"/>
    </source>
</evidence>
<comment type="caution">
    <text evidence="3">The sequence shown here is derived from an EMBL/GenBank/DDBJ whole genome shotgun (WGS) entry which is preliminary data.</text>
</comment>
<feature type="signal peptide" evidence="2">
    <location>
        <begin position="1"/>
        <end position="19"/>
    </location>
</feature>
<feature type="region of interest" description="Disordered" evidence="1">
    <location>
        <begin position="334"/>
        <end position="357"/>
    </location>
</feature>
<keyword evidence="4" id="KW-1185">Reference proteome</keyword>
<evidence type="ECO:0000256" key="2">
    <source>
        <dbReference type="SAM" id="SignalP"/>
    </source>
</evidence>